<dbReference type="VEuPathDB" id="ToxoDB:LOC34622772"/>
<dbReference type="EMBL" id="JROU02002207">
    <property type="protein sequence ID" value="OEH73895.1"/>
    <property type="molecule type" value="Genomic_DNA"/>
</dbReference>
<comment type="caution">
    <text evidence="1">The sequence shown here is derived from an EMBL/GenBank/DDBJ whole genome shotgun (WGS) entry which is preliminary data.</text>
</comment>
<keyword evidence="2" id="KW-1185">Reference proteome</keyword>
<gene>
    <name evidence="1" type="ORF">cyc_06657</name>
</gene>
<evidence type="ECO:0000313" key="2">
    <source>
        <dbReference type="Proteomes" id="UP000095192"/>
    </source>
</evidence>
<dbReference type="InParanoid" id="A0A1D3CRR7"/>
<organism evidence="1 2">
    <name type="scientific">Cyclospora cayetanensis</name>
    <dbReference type="NCBI Taxonomy" id="88456"/>
    <lineage>
        <taxon>Eukaryota</taxon>
        <taxon>Sar</taxon>
        <taxon>Alveolata</taxon>
        <taxon>Apicomplexa</taxon>
        <taxon>Conoidasida</taxon>
        <taxon>Coccidia</taxon>
        <taxon>Eucoccidiorida</taxon>
        <taxon>Eimeriorina</taxon>
        <taxon>Eimeriidae</taxon>
        <taxon>Cyclospora</taxon>
    </lineage>
</organism>
<evidence type="ECO:0000313" key="1">
    <source>
        <dbReference type="EMBL" id="OEH73895.1"/>
    </source>
</evidence>
<dbReference type="AlphaFoldDB" id="A0A1D3CRR7"/>
<sequence>MGNSASADDKPKRIATKDLCCHTYVHTYKEGDAELPEDPDFPKRLLDQTRSFDFSNQVKGGNGTYIFYPNKDKPKMWVGQYKCLNPGDLLCNQGCPLDPVEAAECGNATAECVDPSGLGLMQCCMPDSNAYSEPLVTELPGGTAYATAPSMTEEQQRFEQAQRYGRAKQAHHAASQLHSSGLLLALCQLSKQELAPCALASQRASRIEMGDIVPLDGRRMQQSPPRWLCVGLGGGSFVESRARLLCNNDDWAATRCRYTAAVHHTPYTVHGSGTECA</sequence>
<reference evidence="1 2" key="1">
    <citation type="journal article" date="2016" name="BMC Genomics">
        <title>Comparative genomics reveals Cyclospora cayetanensis possesses coccidia-like metabolism and invasion components but unique surface antigens.</title>
        <authorList>
            <person name="Liu S."/>
            <person name="Wang L."/>
            <person name="Zheng H."/>
            <person name="Xu Z."/>
            <person name="Roellig D.M."/>
            <person name="Li N."/>
            <person name="Frace M.A."/>
            <person name="Tang K."/>
            <person name="Arrowood M.J."/>
            <person name="Moss D.M."/>
            <person name="Zhang L."/>
            <person name="Feng Y."/>
            <person name="Xiao L."/>
        </authorList>
    </citation>
    <scope>NUCLEOTIDE SEQUENCE [LARGE SCALE GENOMIC DNA]</scope>
    <source>
        <strain evidence="1 2">CHN_HEN01</strain>
    </source>
</reference>
<dbReference type="Proteomes" id="UP000095192">
    <property type="component" value="Unassembled WGS sequence"/>
</dbReference>
<proteinExistence type="predicted"/>
<protein>
    <submittedName>
        <fullName evidence="1">Uncharacterized protein</fullName>
    </submittedName>
</protein>
<accession>A0A1D3CRR7</accession>
<dbReference type="VEuPathDB" id="ToxoDB:cyc_06657"/>
<name>A0A1D3CRR7_9EIME</name>